<reference evidence="3" key="1">
    <citation type="submission" date="2021-02" db="EMBL/GenBank/DDBJ databases">
        <authorList>
            <person name="Nowell W R."/>
        </authorList>
    </citation>
    <scope>NUCLEOTIDE SEQUENCE</scope>
</reference>
<organism evidence="3 4">
    <name type="scientific">Adineta ricciae</name>
    <name type="common">Rotifer</name>
    <dbReference type="NCBI Taxonomy" id="249248"/>
    <lineage>
        <taxon>Eukaryota</taxon>
        <taxon>Metazoa</taxon>
        <taxon>Spiralia</taxon>
        <taxon>Gnathifera</taxon>
        <taxon>Rotifera</taxon>
        <taxon>Eurotatoria</taxon>
        <taxon>Bdelloidea</taxon>
        <taxon>Adinetida</taxon>
        <taxon>Adinetidae</taxon>
        <taxon>Adineta</taxon>
    </lineage>
</organism>
<feature type="coiled-coil region" evidence="2">
    <location>
        <begin position="699"/>
        <end position="773"/>
    </location>
</feature>
<dbReference type="InterPro" id="IPR015943">
    <property type="entry name" value="WD40/YVTN_repeat-like_dom_sf"/>
</dbReference>
<dbReference type="InterPro" id="IPR001680">
    <property type="entry name" value="WD40_rpt"/>
</dbReference>
<dbReference type="InterPro" id="IPR036322">
    <property type="entry name" value="WD40_repeat_dom_sf"/>
</dbReference>
<dbReference type="PANTHER" id="PTHR32215">
    <property type="entry name" value="CILIA- AND FLAGELLA-ASSOCIATED PROTEIN 57"/>
    <property type="match status" value="1"/>
</dbReference>
<proteinExistence type="predicted"/>
<dbReference type="SUPFAM" id="SSF50978">
    <property type="entry name" value="WD40 repeat-like"/>
    <property type="match status" value="2"/>
</dbReference>
<evidence type="ECO:0000313" key="4">
    <source>
        <dbReference type="Proteomes" id="UP000663828"/>
    </source>
</evidence>
<evidence type="ECO:0000256" key="2">
    <source>
        <dbReference type="SAM" id="Coils"/>
    </source>
</evidence>
<keyword evidence="1" id="KW-0853">WD repeat</keyword>
<dbReference type="InterPro" id="IPR052993">
    <property type="entry name" value="CFA-57"/>
</dbReference>
<keyword evidence="2" id="KW-0175">Coiled coil</keyword>
<dbReference type="Gene3D" id="2.130.10.10">
    <property type="entry name" value="YVTN repeat-like/Quinoprotein amine dehydrogenase"/>
    <property type="match status" value="1"/>
</dbReference>
<evidence type="ECO:0000313" key="3">
    <source>
        <dbReference type="EMBL" id="CAF1064475.1"/>
    </source>
</evidence>
<gene>
    <name evidence="3" type="ORF">XAT740_LOCUS16468</name>
</gene>
<dbReference type="Proteomes" id="UP000663828">
    <property type="component" value="Unassembled WGS sequence"/>
</dbReference>
<dbReference type="EMBL" id="CAJNOR010001049">
    <property type="protein sequence ID" value="CAF1064475.1"/>
    <property type="molecule type" value="Genomic_DNA"/>
</dbReference>
<dbReference type="PROSITE" id="PS50082">
    <property type="entry name" value="WD_REPEATS_2"/>
    <property type="match status" value="1"/>
</dbReference>
<feature type="coiled-coil region" evidence="2">
    <location>
        <begin position="999"/>
        <end position="1033"/>
    </location>
</feature>
<dbReference type="Pfam" id="PF00400">
    <property type="entry name" value="WD40"/>
    <property type="match status" value="1"/>
</dbReference>
<dbReference type="SMART" id="SM00320">
    <property type="entry name" value="WD40"/>
    <property type="match status" value="5"/>
</dbReference>
<feature type="repeat" description="WD" evidence="1">
    <location>
        <begin position="504"/>
        <end position="545"/>
    </location>
</feature>
<dbReference type="PANTHER" id="PTHR32215:SF0">
    <property type="entry name" value="CILIA- AND FLAGELLA-ASSOCIATED PROTEIN 57"/>
    <property type="match status" value="1"/>
</dbReference>
<evidence type="ECO:0000256" key="1">
    <source>
        <dbReference type="PROSITE-ProRule" id="PRU00221"/>
    </source>
</evidence>
<keyword evidence="4" id="KW-1185">Reference proteome</keyword>
<comment type="caution">
    <text evidence="3">The sequence shown here is derived from an EMBL/GenBank/DDBJ whole genome shotgun (WGS) entry which is preliminary data.</text>
</comment>
<sequence length="1270" mass="148960">MRKLSLDRVYGCSTAHRHSIVALPDNRVAFLAGCYLVILDCLTNERRYLTFSAIKFLATSPSGHLMSIIDQIDQESNSRIHIYSTKPIDLLLTIEPDRFGSFIGLSIDTNDSLLMILHSEPAYMITIQEIYHNDDESKRMTMVDLASVRVVHGPVVNRMNKKEIIPHVAFISFCSFSSKVFCATGLALFKLYELDQEIIHQQIIHFRPEFYAFTCHCWLAMNSILAATEHAHVFWIQDGSIRSDINSTELSKNGHALSVDLESPSMDEEEKEALTETKLYLDLFTAREMSPNVIVSFREHLFVFAPIMTEPFFQVVTRYCLEKSSEHRTNMDKHQIHKMSYVFDNHSPMIYVLTDRNQIFRYTIHHTETKTELEEQHIYSFHAYRILSIALCMHKPWLITLGDDNWIRVIDYQDNNREVVSKYLPDGAQAITGSDPYGFHLCLAMSDHIQLCLITNYELRMIHQYETRNVREVEMSQSGHLIAVVTNNLIKIYSTIHFNLISQLRGHVGKIKQIVWCKYDSILISCSTDGMIYIFNIYTGMREGEIITKQFRYVGIAVTHDCNRIYGITSDSSIKLFNNTHLEQEYSIENNFIPSAICLSKSERLLFVGMTNGIIRIFTTPLTSNTYMDLPAHCSTIRRLLVSSDDEYLISIAESAYVLLFKQTLDTLSSVSNQFSELLLGNLDVINESKRVRTVFEYILVTKSEFDEQQRKIKEIQERINEFDTENNLKLRSKQIAFSNKLTTRSTQFQTEMKQLLDEYQQLKSDISNEHAEFVKRRNDIDEKYDTFQTHSEVIYENQMIDVLARIDNAQEELTKLQTIYENKDFSSKDQEHIDLNEIINQVNLKLQSKWRTAVHNHERIQEQERQMNEYIRQIEIDFDDEIENVKINAQRELKSLTSYIKRLTINVSALRKRYNSIVERMGTRDIERSNIEKEVKELQNRKFELIEKLDHFRSIIKKKEDRIGIYDIKIHRLQQHILHVEKRKYVLDYKTKSLLERIEPMDQEIARLKTNNQNLEQQLTILKQQQNDLIVKQKNYEFKLEQSTKQLNLAKISYQNIWKTVKQRKDAIKKAFEYTEIRCTSETTIHSREQLKTFIQNICHSIQNEQQTENQLEIQDSIKEWNNQRNWLLHHLHSLTTYTEDNKQIFSNVQREHRKAIVPFINQLRQLHNLHDDIQKKIQKRFALLKIKASEQNDFLQTISSILHVNENLHLTIDQLSQKELHIEIQDKEIDRLAAITFRSQYAASCLESNQSNEKTATLPTVSIGLSNK</sequence>
<protein>
    <submittedName>
        <fullName evidence="3">Uncharacterized protein</fullName>
    </submittedName>
</protein>
<name>A0A814LFY6_ADIRI</name>
<dbReference type="AlphaFoldDB" id="A0A814LFY6"/>
<accession>A0A814LFY6</accession>